<evidence type="ECO:0000256" key="9">
    <source>
        <dbReference type="HAMAP-Rule" id="MF_00102"/>
    </source>
</evidence>
<dbReference type="InterPro" id="IPR022664">
    <property type="entry name" value="DapB_N_CS"/>
</dbReference>
<keyword evidence="2 9" id="KW-0963">Cytoplasm</keyword>
<feature type="binding site" evidence="9">
    <location>
        <begin position="84"/>
        <end position="86"/>
    </location>
    <ligand>
        <name>NAD(+)</name>
        <dbReference type="ChEBI" id="CHEBI:57540"/>
    </ligand>
</feature>
<comment type="pathway">
    <text evidence="9">Amino-acid biosynthesis; L-lysine biosynthesis via DAP pathway; (S)-tetrahydrodipicolinate from L-aspartate: step 4/4.</text>
</comment>
<feature type="binding site" evidence="9">
    <location>
        <begin position="108"/>
        <end position="111"/>
    </location>
    <ligand>
        <name>NAD(+)</name>
        <dbReference type="ChEBI" id="CHEBI:57540"/>
    </ligand>
</feature>
<keyword evidence="6 9" id="KW-0560">Oxidoreductase</keyword>
<evidence type="ECO:0000259" key="11">
    <source>
        <dbReference type="Pfam" id="PF01113"/>
    </source>
</evidence>
<evidence type="ECO:0000256" key="7">
    <source>
        <dbReference type="ARBA" id="ARBA00023027"/>
    </source>
</evidence>
<dbReference type="InterPro" id="IPR023940">
    <property type="entry name" value="DHDPR_bac"/>
</dbReference>
<feature type="domain" description="Dihydrodipicolinate reductase C-terminal" evidence="12">
    <location>
        <begin position="114"/>
        <end position="246"/>
    </location>
</feature>
<dbReference type="GO" id="GO:0008839">
    <property type="term" value="F:4-hydroxy-tetrahydrodipicolinate reductase"/>
    <property type="evidence" value="ECO:0007669"/>
    <property type="project" value="UniProtKB-EC"/>
</dbReference>
<dbReference type="Pfam" id="PF01113">
    <property type="entry name" value="DapB_N"/>
    <property type="match status" value="1"/>
</dbReference>
<evidence type="ECO:0000313" key="13">
    <source>
        <dbReference type="EMBL" id="MDW8801275.1"/>
    </source>
</evidence>
<evidence type="ECO:0000256" key="6">
    <source>
        <dbReference type="ARBA" id="ARBA00023002"/>
    </source>
</evidence>
<accession>A0ABU4JSZ5</accession>
<dbReference type="SUPFAM" id="SSF55347">
    <property type="entry name" value="Glyceraldehyde-3-phosphate dehydrogenase-like, C-terminal domain"/>
    <property type="match status" value="1"/>
</dbReference>
<comment type="caution">
    <text evidence="9">Was originally thought to be a dihydrodipicolinate reductase (DHDPR), catalyzing the conversion of dihydrodipicolinate to tetrahydrodipicolinate. However, it was shown in E.coli that the substrate of the enzymatic reaction is not dihydrodipicolinate (DHDP) but in fact (2S,4S)-4-hydroxy-2,3,4,5-tetrahydrodipicolinic acid (HTPA), the product released by the DapA-catalyzed reaction.</text>
</comment>
<feature type="binding site" evidence="9">
    <location>
        <begin position="151"/>
        <end position="152"/>
    </location>
    <ligand>
        <name>(S)-2,3,4,5-tetrahydrodipicolinate</name>
        <dbReference type="ChEBI" id="CHEBI:16845"/>
    </ligand>
</feature>
<dbReference type="InterPro" id="IPR000846">
    <property type="entry name" value="DapB_N"/>
</dbReference>
<feature type="active site" description="Proton donor/acceptor" evidence="9">
    <location>
        <position position="141"/>
    </location>
</feature>
<evidence type="ECO:0000256" key="3">
    <source>
        <dbReference type="ARBA" id="ARBA00022605"/>
    </source>
</evidence>
<feature type="binding site" evidence="9">
    <location>
        <position position="142"/>
    </location>
    <ligand>
        <name>(S)-2,3,4,5-tetrahydrodipicolinate</name>
        <dbReference type="ChEBI" id="CHEBI:16845"/>
    </ligand>
</feature>
<gene>
    <name evidence="9 13" type="primary">dapB</name>
    <name evidence="13" type="ORF">P8V03_08900</name>
</gene>
<comment type="subcellular location">
    <subcellularLocation>
        <location evidence="9">Cytoplasm</location>
    </subcellularLocation>
</comment>
<dbReference type="Pfam" id="PF05173">
    <property type="entry name" value="DapB_C"/>
    <property type="match status" value="1"/>
</dbReference>
<dbReference type="PIRSF" id="PIRSF000161">
    <property type="entry name" value="DHPR"/>
    <property type="match status" value="1"/>
</dbReference>
<dbReference type="PANTHER" id="PTHR20836">
    <property type="entry name" value="DIHYDRODIPICOLINATE REDUCTASE"/>
    <property type="match status" value="1"/>
</dbReference>
<dbReference type="SUPFAM" id="SSF51735">
    <property type="entry name" value="NAD(P)-binding Rossmann-fold domains"/>
    <property type="match status" value="1"/>
</dbReference>
<evidence type="ECO:0000256" key="5">
    <source>
        <dbReference type="ARBA" id="ARBA00022915"/>
    </source>
</evidence>
<dbReference type="RefSeq" id="WP_261672024.1">
    <property type="nucleotide sequence ID" value="NZ_JARUJP010000008.1"/>
</dbReference>
<proteinExistence type="inferred from homology"/>
<evidence type="ECO:0000256" key="8">
    <source>
        <dbReference type="ARBA" id="ARBA00023154"/>
    </source>
</evidence>
<evidence type="ECO:0000259" key="12">
    <source>
        <dbReference type="Pfam" id="PF05173"/>
    </source>
</evidence>
<evidence type="ECO:0000256" key="2">
    <source>
        <dbReference type="ARBA" id="ARBA00022490"/>
    </source>
</evidence>
<keyword evidence="3 9" id="KW-0028">Amino-acid biosynthesis</keyword>
<keyword evidence="5 9" id="KW-0220">Diaminopimelate biosynthesis</keyword>
<evidence type="ECO:0000256" key="1">
    <source>
        <dbReference type="ARBA" id="ARBA00006642"/>
    </source>
</evidence>
<comment type="similarity">
    <text evidence="1 9">Belongs to the DapB family.</text>
</comment>
<keyword evidence="7 9" id="KW-0520">NAD</keyword>
<reference evidence="13 14" key="1">
    <citation type="submission" date="2023-04" db="EMBL/GenBank/DDBJ databases">
        <title>Clostridium tannerae sp. nov., isolated from the fecal material of an alpaca.</title>
        <authorList>
            <person name="Miller S."/>
            <person name="Hendry M."/>
            <person name="King J."/>
            <person name="Sankaranarayanan K."/>
            <person name="Lawson P.A."/>
        </authorList>
    </citation>
    <scope>NUCLEOTIDE SEQUENCE [LARGE SCALE GENOMIC DNA]</scope>
    <source>
        <strain evidence="13 14">A1-XYC3</strain>
    </source>
</reference>
<comment type="function">
    <text evidence="9">Catalyzes the conversion of 4-hydroxy-tetrahydrodipicolinate (HTPA) to tetrahydrodipicolinate.</text>
</comment>
<evidence type="ECO:0000256" key="10">
    <source>
        <dbReference type="NCBIfam" id="TIGR00036"/>
    </source>
</evidence>
<comment type="subunit">
    <text evidence="9">Homotetramer.</text>
</comment>
<dbReference type="EMBL" id="JARUJP010000008">
    <property type="protein sequence ID" value="MDW8801275.1"/>
    <property type="molecule type" value="Genomic_DNA"/>
</dbReference>
<dbReference type="Proteomes" id="UP001281656">
    <property type="component" value="Unassembled WGS sequence"/>
</dbReference>
<feature type="active site" description="Proton donor" evidence="9">
    <location>
        <position position="145"/>
    </location>
</feature>
<evidence type="ECO:0000313" key="14">
    <source>
        <dbReference type="Proteomes" id="UP001281656"/>
    </source>
</evidence>
<dbReference type="PANTHER" id="PTHR20836:SF7">
    <property type="entry name" value="4-HYDROXY-TETRAHYDRODIPICOLINATE REDUCTASE"/>
    <property type="match status" value="1"/>
</dbReference>
<comment type="caution">
    <text evidence="13">The sequence shown here is derived from an EMBL/GenBank/DDBJ whole genome shotgun (WGS) entry which is preliminary data.</text>
</comment>
<protein>
    <recommendedName>
        <fullName evidence="9 10">4-hydroxy-tetrahydrodipicolinate reductase</fullName>
        <shortName evidence="9">HTPA reductase</shortName>
        <ecNumber evidence="9 10">1.17.1.8</ecNumber>
    </recommendedName>
</protein>
<organism evidence="13 14">
    <name type="scientific">Clostridium tanneri</name>
    <dbReference type="NCBI Taxonomy" id="3037988"/>
    <lineage>
        <taxon>Bacteria</taxon>
        <taxon>Bacillati</taxon>
        <taxon>Bacillota</taxon>
        <taxon>Clostridia</taxon>
        <taxon>Eubacteriales</taxon>
        <taxon>Clostridiaceae</taxon>
        <taxon>Clostridium</taxon>
    </lineage>
</organism>
<dbReference type="Gene3D" id="3.30.360.10">
    <property type="entry name" value="Dihydrodipicolinate Reductase, domain 2"/>
    <property type="match status" value="1"/>
</dbReference>
<name>A0ABU4JSZ5_9CLOT</name>
<dbReference type="InterPro" id="IPR036291">
    <property type="entry name" value="NAD(P)-bd_dom_sf"/>
</dbReference>
<keyword evidence="14" id="KW-1185">Reference proteome</keyword>
<sequence>MVRIILSGCNGKMGKVISGLANNFSNLSIVAGIDKNTDGSSYPVFSSIGECTVDADVILDFSRPDALDSLLKYAKEKNVGVVLCTTGFTDEQLSQITEASKEIPVFRSANMSIGINVVNKVLRSISALLYNNFDIEIIEKHHNQKVDAPSGTALLLANTIKDSIPEETQFTYGREGIAKREHKEIGIHAIRGGSIVGDHDVIFAGQGEVIEISHKAISREVFAVGALKACEFMYGKGKGFYSMDDVVK</sequence>
<evidence type="ECO:0000256" key="4">
    <source>
        <dbReference type="ARBA" id="ARBA00022857"/>
    </source>
</evidence>
<comment type="caution">
    <text evidence="9">Lacks conserved residue(s) required for the propagation of feature annotation.</text>
</comment>
<comment type="catalytic activity">
    <reaction evidence="9">
        <text>(S)-2,3,4,5-tetrahydrodipicolinate + NADP(+) + H2O = (2S,4S)-4-hydroxy-2,3,4,5-tetrahydrodipicolinate + NADPH + H(+)</text>
        <dbReference type="Rhea" id="RHEA:35331"/>
        <dbReference type="ChEBI" id="CHEBI:15377"/>
        <dbReference type="ChEBI" id="CHEBI:15378"/>
        <dbReference type="ChEBI" id="CHEBI:16845"/>
        <dbReference type="ChEBI" id="CHEBI:57783"/>
        <dbReference type="ChEBI" id="CHEBI:58349"/>
        <dbReference type="ChEBI" id="CHEBI:67139"/>
        <dbReference type="EC" id="1.17.1.8"/>
    </reaction>
</comment>
<dbReference type="CDD" id="cd02274">
    <property type="entry name" value="DHDPR_N"/>
    <property type="match status" value="1"/>
</dbReference>
<feature type="binding site" evidence="9">
    <location>
        <begin position="8"/>
        <end position="13"/>
    </location>
    <ligand>
        <name>NAD(+)</name>
        <dbReference type="ChEBI" id="CHEBI:57540"/>
    </ligand>
</feature>
<dbReference type="NCBIfam" id="TIGR00036">
    <property type="entry name" value="dapB"/>
    <property type="match status" value="1"/>
</dbReference>
<dbReference type="InterPro" id="IPR022663">
    <property type="entry name" value="DapB_C"/>
</dbReference>
<keyword evidence="8 9" id="KW-0457">Lysine biosynthesis</keyword>
<feature type="domain" description="Dihydrodipicolinate reductase N-terminal" evidence="11">
    <location>
        <begin position="2"/>
        <end position="111"/>
    </location>
</feature>
<keyword evidence="4 9" id="KW-0521">NADP</keyword>
<dbReference type="Gene3D" id="3.40.50.720">
    <property type="entry name" value="NAD(P)-binding Rossmann-like Domain"/>
    <property type="match status" value="1"/>
</dbReference>
<comment type="catalytic activity">
    <reaction evidence="9">
        <text>(S)-2,3,4,5-tetrahydrodipicolinate + NAD(+) + H2O = (2S,4S)-4-hydroxy-2,3,4,5-tetrahydrodipicolinate + NADH + H(+)</text>
        <dbReference type="Rhea" id="RHEA:35323"/>
        <dbReference type="ChEBI" id="CHEBI:15377"/>
        <dbReference type="ChEBI" id="CHEBI:15378"/>
        <dbReference type="ChEBI" id="CHEBI:16845"/>
        <dbReference type="ChEBI" id="CHEBI:57540"/>
        <dbReference type="ChEBI" id="CHEBI:57945"/>
        <dbReference type="ChEBI" id="CHEBI:67139"/>
        <dbReference type="EC" id="1.17.1.8"/>
    </reaction>
</comment>
<dbReference type="HAMAP" id="MF_00102">
    <property type="entry name" value="DapB"/>
    <property type="match status" value="1"/>
</dbReference>
<dbReference type="EC" id="1.17.1.8" evidence="9 10"/>
<dbReference type="PROSITE" id="PS01298">
    <property type="entry name" value="DAPB"/>
    <property type="match status" value="1"/>
</dbReference>